<dbReference type="Gene3D" id="2.60.40.1260">
    <property type="entry name" value="Lamin Tail domain"/>
    <property type="match status" value="1"/>
</dbReference>
<evidence type="ECO:0000313" key="4">
    <source>
        <dbReference type="Proteomes" id="UP000886881"/>
    </source>
</evidence>
<reference evidence="3" key="2">
    <citation type="journal article" date="2021" name="PeerJ">
        <title>Extensive microbial diversity within the chicken gut microbiome revealed by metagenomics and culture.</title>
        <authorList>
            <person name="Gilroy R."/>
            <person name="Ravi A."/>
            <person name="Getino M."/>
            <person name="Pursley I."/>
            <person name="Horton D.L."/>
            <person name="Alikhan N.F."/>
            <person name="Baker D."/>
            <person name="Gharbi K."/>
            <person name="Hall N."/>
            <person name="Watson M."/>
            <person name="Adriaenssens E.M."/>
            <person name="Foster-Nyarko E."/>
            <person name="Jarju S."/>
            <person name="Secka A."/>
            <person name="Antonio M."/>
            <person name="Oren A."/>
            <person name="Chaudhuri R.R."/>
            <person name="La Ragione R."/>
            <person name="Hildebrand F."/>
            <person name="Pallen M.J."/>
        </authorList>
    </citation>
    <scope>NUCLEOTIDE SEQUENCE</scope>
    <source>
        <strain evidence="3">ChiHecec2B26-709</strain>
    </source>
</reference>
<dbReference type="EMBL" id="DVLC01000094">
    <property type="protein sequence ID" value="HIT47174.1"/>
    <property type="molecule type" value="Genomic_DNA"/>
</dbReference>
<dbReference type="SUPFAM" id="SSF74853">
    <property type="entry name" value="Lamin A/C globular tail domain"/>
    <property type="match status" value="1"/>
</dbReference>
<dbReference type="InterPro" id="IPR036415">
    <property type="entry name" value="Lamin_tail_dom_sf"/>
</dbReference>
<evidence type="ECO:0000313" key="3">
    <source>
        <dbReference type="EMBL" id="HIT47174.1"/>
    </source>
</evidence>
<feature type="chain" id="PRO_5039644616" evidence="1">
    <location>
        <begin position="25"/>
        <end position="273"/>
    </location>
</feature>
<dbReference type="InterPro" id="IPR013783">
    <property type="entry name" value="Ig-like_fold"/>
</dbReference>
<evidence type="ECO:0000259" key="2">
    <source>
        <dbReference type="PROSITE" id="PS51841"/>
    </source>
</evidence>
<dbReference type="Pfam" id="PF00932">
    <property type="entry name" value="LTD"/>
    <property type="match status" value="1"/>
</dbReference>
<comment type="caution">
    <text evidence="3">The sequence shown here is derived from an EMBL/GenBank/DDBJ whole genome shotgun (WGS) entry which is preliminary data.</text>
</comment>
<proteinExistence type="predicted"/>
<accession>A0A9D1GNU6</accession>
<dbReference type="PROSITE" id="PS51841">
    <property type="entry name" value="LTD"/>
    <property type="match status" value="1"/>
</dbReference>
<evidence type="ECO:0000256" key="1">
    <source>
        <dbReference type="SAM" id="SignalP"/>
    </source>
</evidence>
<feature type="signal peptide" evidence="1">
    <location>
        <begin position="1"/>
        <end position="24"/>
    </location>
</feature>
<dbReference type="AlphaFoldDB" id="A0A9D1GNU6"/>
<dbReference type="Gene3D" id="2.60.40.10">
    <property type="entry name" value="Immunoglobulins"/>
    <property type="match status" value="1"/>
</dbReference>
<dbReference type="InterPro" id="IPR001322">
    <property type="entry name" value="Lamin_tail_dom"/>
</dbReference>
<keyword evidence="1" id="KW-0732">Signal</keyword>
<organism evidence="3 4">
    <name type="scientific">Candidatus Cryptobacteroides merdipullorum</name>
    <dbReference type="NCBI Taxonomy" id="2840771"/>
    <lineage>
        <taxon>Bacteria</taxon>
        <taxon>Pseudomonadati</taxon>
        <taxon>Bacteroidota</taxon>
        <taxon>Bacteroidia</taxon>
        <taxon>Bacteroidales</taxon>
        <taxon>Candidatus Cryptobacteroides</taxon>
    </lineage>
</organism>
<dbReference type="PROSITE" id="PS51257">
    <property type="entry name" value="PROKAR_LIPOPROTEIN"/>
    <property type="match status" value="1"/>
</dbReference>
<sequence length="273" mass="28848">MKRIFAIAAAAVALAASLSSCVQDKVYGLPTITGINNTVAVLASDEVVVTATVTSLTGISSVNLLWAADGGAWTPVAMTATGDVWSGVIPAQPVDTEVSYYIEAESEGGETAVSVTISYVVGAEVIDYSGLRLNELNGNDKFIEIYNTSGEDIPLSGLCIWKDSEKSVWDAPQLTLKAGEFLLLYSEDVQADHPDWDAALIFSSGLSAKKNVRIELRDPKGSDIDDFNCTKHPGGEVEGSYGRNADGGWYIQTTATPGAANVDGTESVEGWLE</sequence>
<reference evidence="3" key="1">
    <citation type="submission" date="2020-10" db="EMBL/GenBank/DDBJ databases">
        <authorList>
            <person name="Gilroy R."/>
        </authorList>
    </citation>
    <scope>NUCLEOTIDE SEQUENCE</scope>
    <source>
        <strain evidence="3">ChiHecec2B26-709</strain>
    </source>
</reference>
<protein>
    <submittedName>
        <fullName evidence="3">Lamin tail domain-containing protein</fullName>
    </submittedName>
</protein>
<name>A0A9D1GNU6_9BACT</name>
<dbReference type="Proteomes" id="UP000886881">
    <property type="component" value="Unassembled WGS sequence"/>
</dbReference>
<gene>
    <name evidence="3" type="ORF">IAC35_04880</name>
</gene>
<feature type="domain" description="LTD" evidence="2">
    <location>
        <begin position="111"/>
        <end position="245"/>
    </location>
</feature>